<dbReference type="InterPro" id="IPR023772">
    <property type="entry name" value="DNA-bd_HTH_TetR-type_CS"/>
</dbReference>
<dbReference type="EMBL" id="CP090978">
    <property type="protein sequence ID" value="UJF33505.1"/>
    <property type="molecule type" value="Genomic_DNA"/>
</dbReference>
<feature type="domain" description="HTH tetR-type" evidence="5">
    <location>
        <begin position="7"/>
        <end position="67"/>
    </location>
</feature>
<evidence type="ECO:0000259" key="5">
    <source>
        <dbReference type="PROSITE" id="PS50977"/>
    </source>
</evidence>
<organism evidence="6 7">
    <name type="scientific">Paenibacillus hexagrammi</name>
    <dbReference type="NCBI Taxonomy" id="2908839"/>
    <lineage>
        <taxon>Bacteria</taxon>
        <taxon>Bacillati</taxon>
        <taxon>Bacillota</taxon>
        <taxon>Bacilli</taxon>
        <taxon>Bacillales</taxon>
        <taxon>Paenibacillaceae</taxon>
        <taxon>Paenibacillus</taxon>
    </lineage>
</organism>
<dbReference type="PANTHER" id="PTHR30055:SF234">
    <property type="entry name" value="HTH-TYPE TRANSCRIPTIONAL REGULATOR BETI"/>
    <property type="match status" value="1"/>
</dbReference>
<dbReference type="PROSITE" id="PS01081">
    <property type="entry name" value="HTH_TETR_1"/>
    <property type="match status" value="1"/>
</dbReference>
<evidence type="ECO:0000256" key="4">
    <source>
        <dbReference type="PROSITE-ProRule" id="PRU00335"/>
    </source>
</evidence>
<accession>A0ABY3SK34</accession>
<feature type="DNA-binding region" description="H-T-H motif" evidence="4">
    <location>
        <begin position="30"/>
        <end position="49"/>
    </location>
</feature>
<evidence type="ECO:0000256" key="3">
    <source>
        <dbReference type="ARBA" id="ARBA00023163"/>
    </source>
</evidence>
<name>A0ABY3SK34_9BACL</name>
<dbReference type="InterPro" id="IPR001647">
    <property type="entry name" value="HTH_TetR"/>
</dbReference>
<evidence type="ECO:0000256" key="2">
    <source>
        <dbReference type="ARBA" id="ARBA00023125"/>
    </source>
</evidence>
<keyword evidence="7" id="KW-1185">Reference proteome</keyword>
<dbReference type="PROSITE" id="PS50977">
    <property type="entry name" value="HTH_TETR_2"/>
    <property type="match status" value="1"/>
</dbReference>
<dbReference type="Gene3D" id="1.10.357.10">
    <property type="entry name" value="Tetracycline Repressor, domain 2"/>
    <property type="match status" value="1"/>
</dbReference>
<dbReference type="RefSeq" id="WP_235119875.1">
    <property type="nucleotide sequence ID" value="NZ_CP090978.1"/>
</dbReference>
<protein>
    <submittedName>
        <fullName evidence="6">TetR/AcrR family transcriptional regulator</fullName>
    </submittedName>
</protein>
<dbReference type="InterPro" id="IPR009057">
    <property type="entry name" value="Homeodomain-like_sf"/>
</dbReference>
<evidence type="ECO:0000313" key="6">
    <source>
        <dbReference type="EMBL" id="UJF33505.1"/>
    </source>
</evidence>
<evidence type="ECO:0000313" key="7">
    <source>
        <dbReference type="Proteomes" id="UP001649230"/>
    </source>
</evidence>
<sequence length="202" mass="22982">MPRTLDENKEALIIQSAKQLFGRFGYKKTTIEDIAQAAGIAKGTVYIYFSNKKRLLVRIGMQTLLESHEQLQRELAHSDDVAWKIRQIIRGRVLAMHHFTEQFPDAVEMIPHLEQGELLQDGGEQLFGIEISMLQQALTQGVEKGIFEVPNIPALIDHICFMTHAFEPPYKRVSSFEELLRHVDLYTDTLLASISKGSEKSC</sequence>
<dbReference type="PRINTS" id="PR00455">
    <property type="entry name" value="HTHTETR"/>
</dbReference>
<keyword evidence="1" id="KW-0805">Transcription regulation</keyword>
<gene>
    <name evidence="6" type="ORF">L0M14_29070</name>
</gene>
<evidence type="ECO:0000256" key="1">
    <source>
        <dbReference type="ARBA" id="ARBA00023015"/>
    </source>
</evidence>
<dbReference type="PANTHER" id="PTHR30055">
    <property type="entry name" value="HTH-TYPE TRANSCRIPTIONAL REGULATOR RUTR"/>
    <property type="match status" value="1"/>
</dbReference>
<dbReference type="InterPro" id="IPR050109">
    <property type="entry name" value="HTH-type_TetR-like_transc_reg"/>
</dbReference>
<keyword evidence="3" id="KW-0804">Transcription</keyword>
<dbReference type="Pfam" id="PF00440">
    <property type="entry name" value="TetR_N"/>
    <property type="match status" value="1"/>
</dbReference>
<dbReference type="SUPFAM" id="SSF46689">
    <property type="entry name" value="Homeodomain-like"/>
    <property type="match status" value="1"/>
</dbReference>
<proteinExistence type="predicted"/>
<keyword evidence="2 4" id="KW-0238">DNA-binding</keyword>
<dbReference type="Proteomes" id="UP001649230">
    <property type="component" value="Chromosome"/>
</dbReference>
<reference evidence="6 7" key="1">
    <citation type="journal article" date="2024" name="Int. J. Syst. Evol. Microbiol.">
        <title>Paenibacillus hexagrammi sp. nov., a novel bacterium isolated from the gut content of Hexagrammos agrammus.</title>
        <authorList>
            <person name="Jung H.K."/>
            <person name="Kim D.G."/>
            <person name="Zin H."/>
            <person name="Park J."/>
            <person name="Jung H."/>
            <person name="Kim Y.O."/>
            <person name="Kong H.J."/>
            <person name="Kim J.W."/>
            <person name="Kim Y.S."/>
        </authorList>
    </citation>
    <scope>NUCLEOTIDE SEQUENCE [LARGE SCALE GENOMIC DNA]</scope>
    <source>
        <strain evidence="6 7">YPD9-1</strain>
    </source>
</reference>